<dbReference type="InterPro" id="IPR033901">
    <property type="entry name" value="RNAPI/III_AC40"/>
</dbReference>
<feature type="domain" description="DNA-directed RNA polymerase RpoA/D/Rpb3-type" evidence="7">
    <location>
        <begin position="49"/>
        <end position="328"/>
    </location>
</feature>
<evidence type="ECO:0000313" key="9">
    <source>
        <dbReference type="Proteomes" id="UP001431783"/>
    </source>
</evidence>
<dbReference type="SUPFAM" id="SSF56553">
    <property type="entry name" value="Insert subdomain of RNA polymerase alpha subunit"/>
    <property type="match status" value="1"/>
</dbReference>
<evidence type="ECO:0000256" key="6">
    <source>
        <dbReference type="ARBA" id="ARBA00025804"/>
    </source>
</evidence>
<name>A0AAW1V1C0_9CUCU</name>
<dbReference type="InterPro" id="IPR011263">
    <property type="entry name" value="DNA-dir_RNA_pol_RpoA/D/Rpb3"/>
</dbReference>
<dbReference type="InterPro" id="IPR022842">
    <property type="entry name" value="RNAP_Rpo3/Rpb3/RPAC1"/>
</dbReference>
<evidence type="ECO:0000256" key="3">
    <source>
        <dbReference type="ARBA" id="ARBA00022478"/>
    </source>
</evidence>
<keyword evidence="4" id="KW-0804">Transcription</keyword>
<gene>
    <name evidence="8" type="ORF">WA026_017490</name>
</gene>
<dbReference type="InterPro" id="IPR036643">
    <property type="entry name" value="RNApol_insert_sf"/>
</dbReference>
<dbReference type="Proteomes" id="UP001431783">
    <property type="component" value="Unassembled WGS sequence"/>
</dbReference>
<protein>
    <recommendedName>
        <fullName evidence="2">DNA-directed RNA polymerases I and III subunit RPAC1</fullName>
    </recommendedName>
</protein>
<evidence type="ECO:0000256" key="4">
    <source>
        <dbReference type="ARBA" id="ARBA00023163"/>
    </source>
</evidence>
<dbReference type="GO" id="GO:0046983">
    <property type="term" value="F:protein dimerization activity"/>
    <property type="evidence" value="ECO:0007669"/>
    <property type="project" value="InterPro"/>
</dbReference>
<dbReference type="PANTHER" id="PTHR11800">
    <property type="entry name" value="DNA-DIRECTED RNA POLYMERASE"/>
    <property type="match status" value="1"/>
</dbReference>
<dbReference type="SMART" id="SM00662">
    <property type="entry name" value="RPOLD"/>
    <property type="match status" value="1"/>
</dbReference>
<keyword evidence="3" id="KW-0240">DNA-directed RNA polymerase</keyword>
<dbReference type="HAMAP" id="MF_00320">
    <property type="entry name" value="RNApol_arch_Rpo3"/>
    <property type="match status" value="1"/>
</dbReference>
<dbReference type="GO" id="GO:0005736">
    <property type="term" value="C:RNA polymerase I complex"/>
    <property type="evidence" value="ECO:0007669"/>
    <property type="project" value="TreeGrafter"/>
</dbReference>
<dbReference type="Pfam" id="PF01193">
    <property type="entry name" value="RNA_pol_L"/>
    <property type="match status" value="1"/>
</dbReference>
<proteinExistence type="inferred from homology"/>
<evidence type="ECO:0000259" key="7">
    <source>
        <dbReference type="SMART" id="SM00662"/>
    </source>
</evidence>
<dbReference type="GO" id="GO:0005666">
    <property type="term" value="C:RNA polymerase III complex"/>
    <property type="evidence" value="ECO:0007669"/>
    <property type="project" value="TreeGrafter"/>
</dbReference>
<dbReference type="NCBIfam" id="NF001988">
    <property type="entry name" value="PRK00783.1"/>
    <property type="match status" value="1"/>
</dbReference>
<evidence type="ECO:0000256" key="1">
    <source>
        <dbReference type="ARBA" id="ARBA00004123"/>
    </source>
</evidence>
<dbReference type="Pfam" id="PF01000">
    <property type="entry name" value="RNA_pol_A_bac"/>
    <property type="match status" value="1"/>
</dbReference>
<dbReference type="GO" id="GO:0003899">
    <property type="term" value="F:DNA-directed RNA polymerase activity"/>
    <property type="evidence" value="ECO:0007669"/>
    <property type="project" value="InterPro"/>
</dbReference>
<dbReference type="InterPro" id="IPR036603">
    <property type="entry name" value="RBP11-like"/>
</dbReference>
<dbReference type="PANTHER" id="PTHR11800:SF13">
    <property type="entry name" value="DNA-DIRECTED RNA POLYMERASES I AND III SUBUNIT RPAC1"/>
    <property type="match status" value="1"/>
</dbReference>
<dbReference type="CDD" id="cd07032">
    <property type="entry name" value="RNAP_I_II_AC40"/>
    <property type="match status" value="1"/>
</dbReference>
<evidence type="ECO:0000313" key="8">
    <source>
        <dbReference type="EMBL" id="KAK9886563.1"/>
    </source>
</evidence>
<sequence>MGVPPTVTLEEHKISKNVSRCPTVLDEHWTFKTFKKRCRIAIVRYEDYEIEFDFIGIHPAVANTFRRIMISEVPTVAIEKVHVLNNTSIMQDEVLTHRLGLIPLKADPKLFEFKAEVDAEPREQDTLEFELKVKCMYNKDSNKNSSLAEDMYINNYVYSKHIKWKPIGSQKDKFSEENLGPVHDDILITKMIPGQELDLKLFAIKSNGKDHAKFSPVATAFYRMLPEISLVKEVEGEAAERLQKCFSPGVIGLKKDNGRVIAVVNDARYDFSSRNVYRYDDLKDAVVMRKVQDHFIFTIESVGAIKPDDIFREAINILKDKCTSLLQELNSL</sequence>
<dbReference type="GO" id="GO:0006351">
    <property type="term" value="P:DNA-templated transcription"/>
    <property type="evidence" value="ECO:0007669"/>
    <property type="project" value="InterPro"/>
</dbReference>
<dbReference type="FunFam" id="2.170.120.12:FF:000003">
    <property type="entry name" value="Dna-directed rna polymerases i and iii subunit"/>
    <property type="match status" value="1"/>
</dbReference>
<accession>A0AAW1V1C0</accession>
<dbReference type="InterPro" id="IPR050518">
    <property type="entry name" value="Rpo3/RPB3_RNA_Pol_subunit"/>
</dbReference>
<comment type="subcellular location">
    <subcellularLocation>
        <location evidence="1">Nucleus</location>
    </subcellularLocation>
</comment>
<dbReference type="AlphaFoldDB" id="A0AAW1V1C0"/>
<dbReference type="SUPFAM" id="SSF55257">
    <property type="entry name" value="RBP11-like subunits of RNA polymerase"/>
    <property type="match status" value="1"/>
</dbReference>
<dbReference type="Gene3D" id="3.30.1360.10">
    <property type="entry name" value="RNA polymerase, RBP11-like subunit"/>
    <property type="match status" value="1"/>
</dbReference>
<reference evidence="8 9" key="1">
    <citation type="submission" date="2023-03" db="EMBL/GenBank/DDBJ databases">
        <title>Genome insight into feeding habits of ladybird beetles.</title>
        <authorList>
            <person name="Li H.-S."/>
            <person name="Huang Y.-H."/>
            <person name="Pang H."/>
        </authorList>
    </citation>
    <scope>NUCLEOTIDE SEQUENCE [LARGE SCALE GENOMIC DNA]</scope>
    <source>
        <strain evidence="8">SYSU_2023b</strain>
        <tissue evidence="8">Whole body</tissue>
    </source>
</reference>
<keyword evidence="5" id="KW-0539">Nucleus</keyword>
<dbReference type="EMBL" id="JARQZJ010000101">
    <property type="protein sequence ID" value="KAK9886563.1"/>
    <property type="molecule type" value="Genomic_DNA"/>
</dbReference>
<comment type="similarity">
    <text evidence="6">Belongs to the archaeal Rpo3/eukaryotic RPB3 RNA polymerase subunit family.</text>
</comment>
<dbReference type="Gene3D" id="2.170.120.12">
    <property type="entry name" value="DNA-directed RNA polymerase, insert domain"/>
    <property type="match status" value="1"/>
</dbReference>
<evidence type="ECO:0000256" key="2">
    <source>
        <dbReference type="ARBA" id="ARBA00022083"/>
    </source>
</evidence>
<comment type="caution">
    <text evidence="8">The sequence shown here is derived from an EMBL/GenBank/DDBJ whole genome shotgun (WGS) entry which is preliminary data.</text>
</comment>
<dbReference type="InterPro" id="IPR011262">
    <property type="entry name" value="DNA-dir_RNA_pol_insert"/>
</dbReference>
<evidence type="ECO:0000256" key="5">
    <source>
        <dbReference type="ARBA" id="ARBA00023242"/>
    </source>
</evidence>
<organism evidence="8 9">
    <name type="scientific">Henosepilachna vigintioctopunctata</name>
    <dbReference type="NCBI Taxonomy" id="420089"/>
    <lineage>
        <taxon>Eukaryota</taxon>
        <taxon>Metazoa</taxon>
        <taxon>Ecdysozoa</taxon>
        <taxon>Arthropoda</taxon>
        <taxon>Hexapoda</taxon>
        <taxon>Insecta</taxon>
        <taxon>Pterygota</taxon>
        <taxon>Neoptera</taxon>
        <taxon>Endopterygota</taxon>
        <taxon>Coleoptera</taxon>
        <taxon>Polyphaga</taxon>
        <taxon>Cucujiformia</taxon>
        <taxon>Coccinelloidea</taxon>
        <taxon>Coccinellidae</taxon>
        <taxon>Epilachninae</taxon>
        <taxon>Epilachnini</taxon>
        <taxon>Henosepilachna</taxon>
    </lineage>
</organism>
<keyword evidence="9" id="KW-1185">Reference proteome</keyword>